<dbReference type="EMBL" id="JAKVPQ010000004">
    <property type="protein sequence ID" value="MCH4284943.1"/>
    <property type="molecule type" value="Genomic_DNA"/>
</dbReference>
<protein>
    <recommendedName>
        <fullName evidence="3">PD-(D/E)XK nuclease superfamily protein</fullName>
    </recommendedName>
</protein>
<name>A0ABS9R5L0_9FIRM</name>
<evidence type="ECO:0000313" key="1">
    <source>
        <dbReference type="EMBL" id="MCH4284943.1"/>
    </source>
</evidence>
<accession>A0ABS9R5L0</accession>
<keyword evidence="2" id="KW-1185">Reference proteome</keyword>
<sequence>MEDNMISHNLFHYATSELSQDAFFCWLLSYSSKEGKMLIYDTFSLSQKFLKAMLGKKDQFEYFVTDIRTQKIVLLNKGKGRLDIFLTIEKSINKEKLYLIIEDKVSSLEHHQIYPYYQAVLYEDSTLYNNDNLFISFVKSGYMNKWERDAINNKNSKYTILTLKDLYYLFQGTSENILDYVKDYYQIIKENYEYQETIYSALLKGNFINIYDHEVNAYLFFDSLYEHQILHDFIWCGHVSKNNFECLTWNKRKIKTKPEDEVSTYLQLEVHHLKKKKVRIMIRMNTSTDFDSIKLKTEMNQNMIKYLNYEYNYKIIGSRQGKSLGIGFIDFELDNWKHIKNTISDFEKAYIRSIEKRL</sequence>
<comment type="caution">
    <text evidence="1">The sequence shown here is derived from an EMBL/GenBank/DDBJ whole genome shotgun (WGS) entry which is preliminary data.</text>
</comment>
<proteinExistence type="predicted"/>
<evidence type="ECO:0008006" key="3">
    <source>
        <dbReference type="Google" id="ProtNLM"/>
    </source>
</evidence>
<organism evidence="1 2">
    <name type="scientific">Amedibacillus hominis</name>
    <dbReference type="NCBI Taxonomy" id="2897776"/>
    <lineage>
        <taxon>Bacteria</taxon>
        <taxon>Bacillati</taxon>
        <taxon>Bacillota</taxon>
        <taxon>Erysipelotrichia</taxon>
        <taxon>Erysipelotrichales</taxon>
        <taxon>Erysipelotrichaceae</taxon>
        <taxon>Amedibacillus</taxon>
    </lineage>
</organism>
<gene>
    <name evidence="1" type="ORF">LQE99_07335</name>
</gene>
<reference evidence="1 2" key="1">
    <citation type="submission" date="2022-02" db="EMBL/GenBank/DDBJ databases">
        <title>Genome of Erysipelotrichaceae sp. nov. NSJ-176 isolated from human feces.</title>
        <authorList>
            <person name="Abdugheni R."/>
        </authorList>
    </citation>
    <scope>NUCLEOTIDE SEQUENCE [LARGE SCALE GENOMIC DNA]</scope>
    <source>
        <strain evidence="1 2">NSJ-176</strain>
    </source>
</reference>
<evidence type="ECO:0000313" key="2">
    <source>
        <dbReference type="Proteomes" id="UP001202402"/>
    </source>
</evidence>
<dbReference type="Proteomes" id="UP001202402">
    <property type="component" value="Unassembled WGS sequence"/>
</dbReference>
<dbReference type="RefSeq" id="WP_117452859.1">
    <property type="nucleotide sequence ID" value="NZ_JAKVPQ010000004.1"/>
</dbReference>